<evidence type="ECO:0000256" key="2">
    <source>
        <dbReference type="ARBA" id="ARBA00022448"/>
    </source>
</evidence>
<dbReference type="PANTHER" id="PTHR11690">
    <property type="entry name" value="AMILORIDE-SENSITIVE SODIUM CHANNEL-RELATED"/>
    <property type="match status" value="1"/>
</dbReference>
<comment type="subcellular location">
    <subcellularLocation>
        <location evidence="1">Membrane</location>
        <topology evidence="1">Multi-pass membrane protein</topology>
    </subcellularLocation>
</comment>
<accession>A0A3M7SNX7</accession>
<keyword evidence="8" id="KW-0472">Membrane</keyword>
<keyword evidence="6" id="KW-0915">Sodium</keyword>
<keyword evidence="7 11" id="KW-0406">Ion transport</keyword>
<keyword evidence="5" id="KW-1133">Transmembrane helix</keyword>
<keyword evidence="10 11" id="KW-0407">Ion channel</keyword>
<evidence type="ECO:0000256" key="4">
    <source>
        <dbReference type="ARBA" id="ARBA00022692"/>
    </source>
</evidence>
<evidence type="ECO:0000256" key="11">
    <source>
        <dbReference type="RuleBase" id="RU000679"/>
    </source>
</evidence>
<evidence type="ECO:0000256" key="1">
    <source>
        <dbReference type="ARBA" id="ARBA00004141"/>
    </source>
</evidence>
<dbReference type="PRINTS" id="PR01078">
    <property type="entry name" value="AMINACHANNEL"/>
</dbReference>
<dbReference type="Proteomes" id="UP000276133">
    <property type="component" value="Unassembled WGS sequence"/>
</dbReference>
<keyword evidence="2 11" id="KW-0813">Transport</keyword>
<evidence type="ECO:0000313" key="13">
    <source>
        <dbReference type="Proteomes" id="UP000276133"/>
    </source>
</evidence>
<evidence type="ECO:0000313" key="12">
    <source>
        <dbReference type="EMBL" id="RNA37307.1"/>
    </source>
</evidence>
<organism evidence="12 13">
    <name type="scientific">Brachionus plicatilis</name>
    <name type="common">Marine rotifer</name>
    <name type="synonym">Brachionus muelleri</name>
    <dbReference type="NCBI Taxonomy" id="10195"/>
    <lineage>
        <taxon>Eukaryota</taxon>
        <taxon>Metazoa</taxon>
        <taxon>Spiralia</taxon>
        <taxon>Gnathifera</taxon>
        <taxon>Rotifera</taxon>
        <taxon>Eurotatoria</taxon>
        <taxon>Monogononta</taxon>
        <taxon>Pseudotrocha</taxon>
        <taxon>Ploima</taxon>
        <taxon>Brachionidae</taxon>
        <taxon>Brachionus</taxon>
    </lineage>
</organism>
<dbReference type="EMBL" id="REGN01001063">
    <property type="protein sequence ID" value="RNA37307.1"/>
    <property type="molecule type" value="Genomic_DNA"/>
</dbReference>
<name>A0A3M7SNX7_BRAPC</name>
<dbReference type="PANTHER" id="PTHR11690:SF298">
    <property type="entry name" value="AMILORIDE-SENSITIVE SODIUM CHANNEL SUBUNIT BETA-LIKE"/>
    <property type="match status" value="1"/>
</dbReference>
<evidence type="ECO:0000256" key="5">
    <source>
        <dbReference type="ARBA" id="ARBA00022989"/>
    </source>
</evidence>
<evidence type="ECO:0000256" key="10">
    <source>
        <dbReference type="ARBA" id="ARBA00023303"/>
    </source>
</evidence>
<keyword evidence="3 11" id="KW-0894">Sodium channel</keyword>
<comment type="caution">
    <text evidence="12">The sequence shown here is derived from an EMBL/GenBank/DDBJ whole genome shotgun (WGS) entry which is preliminary data.</text>
</comment>
<dbReference type="GO" id="GO:0015280">
    <property type="term" value="F:ligand-gated sodium channel activity"/>
    <property type="evidence" value="ECO:0007669"/>
    <property type="project" value="TreeGrafter"/>
</dbReference>
<sequence>MLISCYFNGVKCSTSDFYEFTTFEYGSCYTFNSNSSSLKKTSKYGPSYGLKMELFTGIPGST</sequence>
<comment type="similarity">
    <text evidence="11">Belongs to the amiloride-sensitive sodium channel (TC 1.A.6) family.</text>
</comment>
<protein>
    <submittedName>
        <fullName evidence="12">Amiloride-sensitive sodium channel subunit gamma</fullName>
    </submittedName>
</protein>
<dbReference type="Gene3D" id="2.60.470.10">
    <property type="entry name" value="Acid-sensing ion channels like domains"/>
    <property type="match status" value="1"/>
</dbReference>
<keyword evidence="4 11" id="KW-0812">Transmembrane</keyword>
<keyword evidence="9 11" id="KW-0739">Sodium transport</keyword>
<evidence type="ECO:0000256" key="8">
    <source>
        <dbReference type="ARBA" id="ARBA00023136"/>
    </source>
</evidence>
<dbReference type="GO" id="GO:0005886">
    <property type="term" value="C:plasma membrane"/>
    <property type="evidence" value="ECO:0007669"/>
    <property type="project" value="TreeGrafter"/>
</dbReference>
<evidence type="ECO:0000256" key="9">
    <source>
        <dbReference type="ARBA" id="ARBA00023201"/>
    </source>
</evidence>
<dbReference type="AlphaFoldDB" id="A0A3M7SNX7"/>
<reference evidence="12 13" key="1">
    <citation type="journal article" date="2018" name="Sci. Rep.">
        <title>Genomic signatures of local adaptation to the degree of environmental predictability in rotifers.</title>
        <authorList>
            <person name="Franch-Gras L."/>
            <person name="Hahn C."/>
            <person name="Garcia-Roger E.M."/>
            <person name="Carmona M.J."/>
            <person name="Serra M."/>
            <person name="Gomez A."/>
        </authorList>
    </citation>
    <scope>NUCLEOTIDE SEQUENCE [LARGE SCALE GENOMIC DNA]</scope>
    <source>
        <strain evidence="12">HYR1</strain>
    </source>
</reference>
<gene>
    <name evidence="12" type="ORF">BpHYR1_025018</name>
</gene>
<proteinExistence type="inferred from homology"/>
<dbReference type="InterPro" id="IPR001873">
    <property type="entry name" value="ENaC"/>
</dbReference>
<evidence type="ECO:0000256" key="3">
    <source>
        <dbReference type="ARBA" id="ARBA00022461"/>
    </source>
</evidence>
<evidence type="ECO:0000256" key="7">
    <source>
        <dbReference type="ARBA" id="ARBA00023065"/>
    </source>
</evidence>
<dbReference type="Pfam" id="PF00858">
    <property type="entry name" value="ASC"/>
    <property type="match status" value="1"/>
</dbReference>
<keyword evidence="13" id="KW-1185">Reference proteome</keyword>
<evidence type="ECO:0000256" key="6">
    <source>
        <dbReference type="ARBA" id="ARBA00023053"/>
    </source>
</evidence>